<dbReference type="InterPro" id="IPR011006">
    <property type="entry name" value="CheY-like_superfamily"/>
</dbReference>
<dbReference type="Gene3D" id="3.40.50.2300">
    <property type="match status" value="1"/>
</dbReference>
<reference evidence="10 11" key="1">
    <citation type="submission" date="2023-07" db="EMBL/GenBank/DDBJ databases">
        <title>Genomic Encyclopedia of Type Strains, Phase IV (KMG-IV): sequencing the most valuable type-strain genomes for metagenomic binning, comparative biology and taxonomic classification.</title>
        <authorList>
            <person name="Goeker M."/>
        </authorList>
    </citation>
    <scope>NUCLEOTIDE SEQUENCE [LARGE SCALE GENOMIC DNA]</scope>
    <source>
        <strain evidence="10 11">DSM 22170</strain>
    </source>
</reference>
<evidence type="ECO:0000259" key="9">
    <source>
        <dbReference type="PROSITE" id="PS51755"/>
    </source>
</evidence>
<evidence type="ECO:0000256" key="2">
    <source>
        <dbReference type="ARBA" id="ARBA00023012"/>
    </source>
</evidence>
<dbReference type="PROSITE" id="PS51755">
    <property type="entry name" value="OMPR_PHOB"/>
    <property type="match status" value="1"/>
</dbReference>
<organism evidence="10 11">
    <name type="scientific">Paenibacillus hunanensis</name>
    <dbReference type="NCBI Taxonomy" id="539262"/>
    <lineage>
        <taxon>Bacteria</taxon>
        <taxon>Bacillati</taxon>
        <taxon>Bacillota</taxon>
        <taxon>Bacilli</taxon>
        <taxon>Bacillales</taxon>
        <taxon>Paenibacillaceae</taxon>
        <taxon>Paenibacillus</taxon>
    </lineage>
</organism>
<dbReference type="GO" id="GO:0003677">
    <property type="term" value="F:DNA binding"/>
    <property type="evidence" value="ECO:0007669"/>
    <property type="project" value="UniProtKB-KW"/>
</dbReference>
<dbReference type="EMBL" id="JAVDQH010000045">
    <property type="protein sequence ID" value="MDR6246806.1"/>
    <property type="molecule type" value="Genomic_DNA"/>
</dbReference>
<dbReference type="Pfam" id="PF00072">
    <property type="entry name" value="Response_reg"/>
    <property type="match status" value="1"/>
</dbReference>
<evidence type="ECO:0000256" key="7">
    <source>
        <dbReference type="PROSITE-ProRule" id="PRU01091"/>
    </source>
</evidence>
<feature type="domain" description="OmpR/PhoB-type" evidence="9">
    <location>
        <begin position="135"/>
        <end position="234"/>
    </location>
</feature>
<dbReference type="PROSITE" id="PS50110">
    <property type="entry name" value="RESPONSE_REGULATORY"/>
    <property type="match status" value="1"/>
</dbReference>
<accession>A0ABU1J5M0</accession>
<dbReference type="InterPro" id="IPR001867">
    <property type="entry name" value="OmpR/PhoB-type_DNA-bd"/>
</dbReference>
<dbReference type="Proteomes" id="UP001185028">
    <property type="component" value="Unassembled WGS sequence"/>
</dbReference>
<dbReference type="PANTHER" id="PTHR48111">
    <property type="entry name" value="REGULATOR OF RPOS"/>
    <property type="match status" value="1"/>
</dbReference>
<dbReference type="RefSeq" id="WP_188775697.1">
    <property type="nucleotide sequence ID" value="NZ_BMMB01000005.1"/>
</dbReference>
<gene>
    <name evidence="10" type="ORF">JOC58_004766</name>
</gene>
<evidence type="ECO:0000256" key="1">
    <source>
        <dbReference type="ARBA" id="ARBA00022553"/>
    </source>
</evidence>
<keyword evidence="5" id="KW-0804">Transcription</keyword>
<evidence type="ECO:0000256" key="6">
    <source>
        <dbReference type="PROSITE-ProRule" id="PRU00169"/>
    </source>
</evidence>
<dbReference type="SMART" id="SM00448">
    <property type="entry name" value="REC"/>
    <property type="match status" value="1"/>
</dbReference>
<keyword evidence="11" id="KW-1185">Reference proteome</keyword>
<keyword evidence="3" id="KW-0805">Transcription regulation</keyword>
<dbReference type="Gene3D" id="1.10.10.10">
    <property type="entry name" value="Winged helix-like DNA-binding domain superfamily/Winged helix DNA-binding domain"/>
    <property type="match status" value="1"/>
</dbReference>
<sequence>MPCERVLIVEDDEDIRNILLFYLQREHYEVQTAQNGYEALDIAQQFQPQLILLDIMLPGLDGYEVCRELRKTCTVPILFVSGKDEEADKIVGLSMGADDYIIKPFSPRELVARVKAHLRRCSTFSMPPESSASASEILHYGELEINLASHVVKLGNRIITLSTKEFKILCCLMRQPHRIYSVQQLFDQVWGTDSLGDTRTVMVHLSNLRKKLEHDVHNPQYIINVRGAGYMFAPADC</sequence>
<dbReference type="InterPro" id="IPR036388">
    <property type="entry name" value="WH-like_DNA-bd_sf"/>
</dbReference>
<dbReference type="InterPro" id="IPR016032">
    <property type="entry name" value="Sig_transdc_resp-reg_C-effctor"/>
</dbReference>
<evidence type="ECO:0000313" key="11">
    <source>
        <dbReference type="Proteomes" id="UP001185028"/>
    </source>
</evidence>
<dbReference type="Gene3D" id="6.10.250.690">
    <property type="match status" value="1"/>
</dbReference>
<dbReference type="PANTHER" id="PTHR48111:SF40">
    <property type="entry name" value="PHOSPHATE REGULON TRANSCRIPTIONAL REGULATORY PROTEIN PHOB"/>
    <property type="match status" value="1"/>
</dbReference>
<evidence type="ECO:0000256" key="3">
    <source>
        <dbReference type="ARBA" id="ARBA00023015"/>
    </source>
</evidence>
<dbReference type="InterPro" id="IPR039420">
    <property type="entry name" value="WalR-like"/>
</dbReference>
<feature type="domain" description="Response regulatory" evidence="8">
    <location>
        <begin position="5"/>
        <end position="118"/>
    </location>
</feature>
<dbReference type="SUPFAM" id="SSF52172">
    <property type="entry name" value="CheY-like"/>
    <property type="match status" value="1"/>
</dbReference>
<dbReference type="InterPro" id="IPR001789">
    <property type="entry name" value="Sig_transdc_resp-reg_receiver"/>
</dbReference>
<evidence type="ECO:0000256" key="4">
    <source>
        <dbReference type="ARBA" id="ARBA00023125"/>
    </source>
</evidence>
<keyword evidence="2" id="KW-0902">Two-component regulatory system</keyword>
<evidence type="ECO:0000256" key="5">
    <source>
        <dbReference type="ARBA" id="ARBA00023163"/>
    </source>
</evidence>
<dbReference type="Pfam" id="PF00486">
    <property type="entry name" value="Trans_reg_C"/>
    <property type="match status" value="1"/>
</dbReference>
<evidence type="ECO:0000313" key="10">
    <source>
        <dbReference type="EMBL" id="MDR6246806.1"/>
    </source>
</evidence>
<name>A0ABU1J5M0_9BACL</name>
<dbReference type="SMART" id="SM00862">
    <property type="entry name" value="Trans_reg_C"/>
    <property type="match status" value="1"/>
</dbReference>
<proteinExistence type="predicted"/>
<dbReference type="CDD" id="cd00383">
    <property type="entry name" value="trans_reg_C"/>
    <property type="match status" value="1"/>
</dbReference>
<dbReference type="SUPFAM" id="SSF46894">
    <property type="entry name" value="C-terminal effector domain of the bipartite response regulators"/>
    <property type="match status" value="1"/>
</dbReference>
<feature type="DNA-binding region" description="OmpR/PhoB-type" evidence="7">
    <location>
        <begin position="135"/>
        <end position="234"/>
    </location>
</feature>
<evidence type="ECO:0000259" key="8">
    <source>
        <dbReference type="PROSITE" id="PS50110"/>
    </source>
</evidence>
<comment type="caution">
    <text evidence="10">The sequence shown here is derived from an EMBL/GenBank/DDBJ whole genome shotgun (WGS) entry which is preliminary data.</text>
</comment>
<keyword evidence="4 7" id="KW-0238">DNA-binding</keyword>
<protein>
    <submittedName>
        <fullName evidence="10">DNA-binding response OmpR family regulator</fullName>
    </submittedName>
</protein>
<feature type="modified residue" description="4-aspartylphosphate" evidence="6">
    <location>
        <position position="54"/>
    </location>
</feature>
<keyword evidence="1 6" id="KW-0597">Phosphoprotein</keyword>